<dbReference type="Proteomes" id="UP000604825">
    <property type="component" value="Unassembled WGS sequence"/>
</dbReference>
<name>A0A811N970_9POAL</name>
<reference evidence="1" key="1">
    <citation type="submission" date="2020-10" db="EMBL/GenBank/DDBJ databases">
        <authorList>
            <person name="Han B."/>
            <person name="Lu T."/>
            <person name="Zhao Q."/>
            <person name="Huang X."/>
            <person name="Zhao Y."/>
        </authorList>
    </citation>
    <scope>NUCLEOTIDE SEQUENCE</scope>
</reference>
<gene>
    <name evidence="1" type="ORF">NCGR_LOCUS13444</name>
</gene>
<dbReference type="PANTHER" id="PTHR36017:SF1">
    <property type="entry name" value="EMBRYO DEFECTIVE 1381"/>
    <property type="match status" value="1"/>
</dbReference>
<evidence type="ECO:0000313" key="1">
    <source>
        <dbReference type="EMBL" id="CAD6219841.1"/>
    </source>
</evidence>
<dbReference type="PANTHER" id="PTHR36017">
    <property type="entry name" value="EMBRYO DEFECTIVE 1381"/>
    <property type="match status" value="1"/>
</dbReference>
<dbReference type="OrthoDB" id="1911782at2759"/>
<proteinExistence type="predicted"/>
<organism evidence="1 2">
    <name type="scientific">Miscanthus lutarioriparius</name>
    <dbReference type="NCBI Taxonomy" id="422564"/>
    <lineage>
        <taxon>Eukaryota</taxon>
        <taxon>Viridiplantae</taxon>
        <taxon>Streptophyta</taxon>
        <taxon>Embryophyta</taxon>
        <taxon>Tracheophyta</taxon>
        <taxon>Spermatophyta</taxon>
        <taxon>Magnoliopsida</taxon>
        <taxon>Liliopsida</taxon>
        <taxon>Poales</taxon>
        <taxon>Poaceae</taxon>
        <taxon>PACMAD clade</taxon>
        <taxon>Panicoideae</taxon>
        <taxon>Andropogonodae</taxon>
        <taxon>Andropogoneae</taxon>
        <taxon>Saccharinae</taxon>
        <taxon>Miscanthus</taxon>
    </lineage>
</organism>
<evidence type="ECO:0008006" key="3">
    <source>
        <dbReference type="Google" id="ProtNLM"/>
    </source>
</evidence>
<dbReference type="AlphaFoldDB" id="A0A811N970"/>
<evidence type="ECO:0000313" key="2">
    <source>
        <dbReference type="Proteomes" id="UP000604825"/>
    </source>
</evidence>
<comment type="caution">
    <text evidence="1">The sequence shown here is derived from an EMBL/GenBank/DDBJ whole genome shotgun (WGS) entry which is preliminary data.</text>
</comment>
<sequence>MAAGGRPWRVIPRPVLETVLHNHALRPRVPQPLLFHGSRGVGKSTLLLHRLLPRWSDPPHATAFVDFLHPTPSSPAAAPWSLLPADPASPPSLHDLRLRLESALEGLARAAVLCGAVGSKDVLAALSRNHGLSTALSRLSGPSTTRSSAASVPARRSSATSVPALWSRAVLAAVRRDDNALRIGEGEATNCSMEERAYMQEAMASLRVAKEVLGMQEGWRKEAIRDMNRTGRFSRSLANSATDWPCLLLDVLSGAAEEEFFQPKLVLNNVDVLRKAICEDETMVPAAMYHDSFIWRVIALGANEQCLPVIMSTSDGYYSSQAFVDFGFPNIFISRETFGWTAQEAKLHMVSEFFSEQEWKVVDEVLGPNPRQLSEIYMLKQKANSPEVLHDRNIEEIIDTYLAHLQVSVVNPAMEKALKMLQKFASDVREGKVPENRLSFGAPWRHPPRDDNPDLSYKWAKIQLMDFIQSFVNTEFGVNYLADDSLEILDDPAAVAMMEACSTEVTIEHSRNASILLATFDTGAKLPPLDERSWLQVKSCLLQCGLEAWNQFQEAISVRPAATSTTALCKLKPHASSTALRLGPHNPLPQICGLKIDLGGVDLAKLGLAYCVQEGSMPVAVHVSEVQMTSELCDLWTAAVWTAELCGRSLYEARHFTQTYILRLYSSAQDTTIGN</sequence>
<accession>A0A811N970</accession>
<dbReference type="EMBL" id="CAJGYO010000003">
    <property type="protein sequence ID" value="CAD6219841.1"/>
    <property type="molecule type" value="Genomic_DNA"/>
</dbReference>
<protein>
    <recommendedName>
        <fullName evidence="3">Embryo defective 1381</fullName>
    </recommendedName>
</protein>
<keyword evidence="2" id="KW-1185">Reference proteome</keyword>